<evidence type="ECO:0000256" key="10">
    <source>
        <dbReference type="ARBA" id="ARBA00042705"/>
    </source>
</evidence>
<dbReference type="EMBL" id="KN847575">
    <property type="protein sequence ID" value="KIV99585.1"/>
    <property type="molecule type" value="Genomic_DNA"/>
</dbReference>
<dbReference type="PANTHER" id="PTHR12430:SF0">
    <property type="entry name" value="TRANSLOCASE OF OUTER MITOCHONDRIAL MEMBRANE 20"/>
    <property type="match status" value="1"/>
</dbReference>
<evidence type="ECO:0000256" key="11">
    <source>
        <dbReference type="ARBA" id="ARBA00068548"/>
    </source>
</evidence>
<keyword evidence="9 14" id="KW-0472">Membrane</keyword>
<accession>A0A0D1XBL6</accession>
<comment type="subcellular location">
    <subcellularLocation>
        <location evidence="1">Mitochondrion outer membrane</location>
        <topology evidence="1">Single-pass membrane protein</topology>
    </subcellularLocation>
</comment>
<evidence type="ECO:0000256" key="3">
    <source>
        <dbReference type="ARBA" id="ARBA00022448"/>
    </source>
</evidence>
<dbReference type="Gene3D" id="1.20.960.10">
    <property type="entry name" value="Mitochondrial outer membrane translocase complex, subunit Tom20 domain"/>
    <property type="match status" value="1"/>
</dbReference>
<evidence type="ECO:0000313" key="16">
    <source>
        <dbReference type="EMBL" id="KIV99585.1"/>
    </source>
</evidence>
<dbReference type="GO" id="GO:0006886">
    <property type="term" value="P:intracellular protein transport"/>
    <property type="evidence" value="ECO:0007669"/>
    <property type="project" value="InterPro"/>
</dbReference>
<dbReference type="PRINTS" id="PR00351">
    <property type="entry name" value="OM20RECEPTOR"/>
</dbReference>
<dbReference type="HOGENOM" id="CLU_090411_0_0_1"/>
<protein>
    <recommendedName>
        <fullName evidence="11">Mitochondrial import receptor subunit TOM20</fullName>
    </recommendedName>
    <alternativeName>
        <fullName evidence="10">Mitochondrial 20 kDa outer membrane protein</fullName>
    </alternativeName>
    <alternativeName>
        <fullName evidence="12">Mitochondrial import receptor subunit tom20</fullName>
    </alternativeName>
    <alternativeName>
        <fullName evidence="13">Translocase of outer membrane 20 kDa subunit</fullName>
    </alternativeName>
</protein>
<sequence>MSSLGTEASSIRPAAIISITAATLITGLAAYAVYFDYKRRHDVEFRRALKRDSKRSQKQAKAEAEASTRARREQIRVLVEQVNSEHLPSDAEGHEQFFMEEVSKGEHLLQDESKSMDAALCFFRALKVYPTPEELINIYDKTVPKHVLDILAEMIALDQSGFRSGRRSQPSVATEFEGEV</sequence>
<dbReference type="GO" id="GO:0005742">
    <property type="term" value="C:mitochondrial outer membrane translocase complex"/>
    <property type="evidence" value="ECO:0007669"/>
    <property type="project" value="UniProtKB-UniRule"/>
</dbReference>
<dbReference type="Pfam" id="PF02064">
    <property type="entry name" value="MAS20"/>
    <property type="match status" value="1"/>
</dbReference>
<name>A0A0D1XBL6_9PEZI</name>
<dbReference type="FunCoup" id="A0A0D1XBL6">
    <property type="interactions" value="325"/>
</dbReference>
<evidence type="ECO:0000256" key="2">
    <source>
        <dbReference type="ARBA" id="ARBA00005792"/>
    </source>
</evidence>
<dbReference type="SUPFAM" id="SSF47157">
    <property type="entry name" value="Mitochondrial import receptor subunit Tom20"/>
    <property type="match status" value="1"/>
</dbReference>
<dbReference type="InParanoid" id="A0A0D1XBL6"/>
<organism evidence="16 17">
    <name type="scientific">Verruconis gallopava</name>
    <dbReference type="NCBI Taxonomy" id="253628"/>
    <lineage>
        <taxon>Eukaryota</taxon>
        <taxon>Fungi</taxon>
        <taxon>Dikarya</taxon>
        <taxon>Ascomycota</taxon>
        <taxon>Pezizomycotina</taxon>
        <taxon>Dothideomycetes</taxon>
        <taxon>Pleosporomycetidae</taxon>
        <taxon>Venturiales</taxon>
        <taxon>Sympoventuriaceae</taxon>
        <taxon>Verruconis</taxon>
    </lineage>
</organism>
<evidence type="ECO:0000256" key="9">
    <source>
        <dbReference type="ARBA" id="ARBA00023136"/>
    </source>
</evidence>
<keyword evidence="7 15" id="KW-1133">Transmembrane helix</keyword>
<evidence type="ECO:0000256" key="8">
    <source>
        <dbReference type="ARBA" id="ARBA00023128"/>
    </source>
</evidence>
<feature type="transmembrane region" description="Helical" evidence="15">
    <location>
        <begin position="15"/>
        <end position="37"/>
    </location>
</feature>
<dbReference type="RefSeq" id="XP_016209455.1">
    <property type="nucleotide sequence ID" value="XM_016362715.1"/>
</dbReference>
<evidence type="ECO:0000256" key="15">
    <source>
        <dbReference type="SAM" id="Phobius"/>
    </source>
</evidence>
<dbReference type="GO" id="GO:0030150">
    <property type="term" value="P:protein import into mitochondrial matrix"/>
    <property type="evidence" value="ECO:0007669"/>
    <property type="project" value="TreeGrafter"/>
</dbReference>
<evidence type="ECO:0000256" key="1">
    <source>
        <dbReference type="ARBA" id="ARBA00004572"/>
    </source>
</evidence>
<keyword evidence="6" id="KW-0653">Protein transport</keyword>
<dbReference type="InterPro" id="IPR023392">
    <property type="entry name" value="Tom20_dom_sf"/>
</dbReference>
<keyword evidence="4 15" id="KW-0812">Transmembrane</keyword>
<keyword evidence="8 14" id="KW-0496">Mitochondrion</keyword>
<evidence type="ECO:0000256" key="6">
    <source>
        <dbReference type="ARBA" id="ARBA00022927"/>
    </source>
</evidence>
<dbReference type="AlphaFoldDB" id="A0A0D1XBL6"/>
<dbReference type="GeneID" id="27316735"/>
<gene>
    <name evidence="16" type="ORF">PV09_08762</name>
</gene>
<dbReference type="GO" id="GO:0006605">
    <property type="term" value="P:protein targeting"/>
    <property type="evidence" value="ECO:0007669"/>
    <property type="project" value="InterPro"/>
</dbReference>
<dbReference type="PIRSF" id="PIRSF037707">
    <property type="entry name" value="MAS20_rcpt"/>
    <property type="match status" value="1"/>
</dbReference>
<evidence type="ECO:0000256" key="14">
    <source>
        <dbReference type="PIRNR" id="PIRNR037707"/>
    </source>
</evidence>
<proteinExistence type="inferred from homology"/>
<keyword evidence="3" id="KW-0813">Transport</keyword>
<reference evidence="16 17" key="1">
    <citation type="submission" date="2015-01" db="EMBL/GenBank/DDBJ databases">
        <title>The Genome Sequence of Ochroconis gallopava CBS43764.</title>
        <authorList>
            <consortium name="The Broad Institute Genomics Platform"/>
            <person name="Cuomo C."/>
            <person name="de Hoog S."/>
            <person name="Gorbushina A."/>
            <person name="Stielow B."/>
            <person name="Teixiera M."/>
            <person name="Abouelleil A."/>
            <person name="Chapman S.B."/>
            <person name="Priest M."/>
            <person name="Young S.K."/>
            <person name="Wortman J."/>
            <person name="Nusbaum C."/>
            <person name="Birren B."/>
        </authorList>
    </citation>
    <scope>NUCLEOTIDE SEQUENCE [LARGE SCALE GENOMIC DNA]</scope>
    <source>
        <strain evidence="16 17">CBS 43764</strain>
    </source>
</reference>
<dbReference type="OrthoDB" id="2154253at2759"/>
<evidence type="ECO:0000256" key="4">
    <source>
        <dbReference type="ARBA" id="ARBA00022692"/>
    </source>
</evidence>
<comment type="similarity">
    <text evidence="2 14">Belongs to the Tom20 family.</text>
</comment>
<dbReference type="VEuPathDB" id="FungiDB:PV09_08762"/>
<keyword evidence="5 14" id="KW-1000">Mitochondrion outer membrane</keyword>
<evidence type="ECO:0000313" key="17">
    <source>
        <dbReference type="Proteomes" id="UP000053259"/>
    </source>
</evidence>
<evidence type="ECO:0000256" key="12">
    <source>
        <dbReference type="ARBA" id="ARBA00073975"/>
    </source>
</evidence>
<dbReference type="Proteomes" id="UP000053259">
    <property type="component" value="Unassembled WGS sequence"/>
</dbReference>
<keyword evidence="17" id="KW-1185">Reference proteome</keyword>
<dbReference type="GO" id="GO:0008320">
    <property type="term" value="F:protein transmembrane transporter activity"/>
    <property type="evidence" value="ECO:0007669"/>
    <property type="project" value="TreeGrafter"/>
</dbReference>
<dbReference type="PANTHER" id="PTHR12430">
    <property type="entry name" value="MITOCHONDRIAL IMPORT RECEPTOR SUBUNIT TOM20"/>
    <property type="match status" value="1"/>
</dbReference>
<dbReference type="FunFam" id="1.20.960.10:FF:000002">
    <property type="entry name" value="Mitochondrial import receptor subunit TOM20"/>
    <property type="match status" value="1"/>
</dbReference>
<evidence type="ECO:0000256" key="7">
    <source>
        <dbReference type="ARBA" id="ARBA00022989"/>
    </source>
</evidence>
<dbReference type="InterPro" id="IPR002056">
    <property type="entry name" value="MAS20"/>
</dbReference>
<evidence type="ECO:0000256" key="5">
    <source>
        <dbReference type="ARBA" id="ARBA00022787"/>
    </source>
</evidence>
<dbReference type="GO" id="GO:0030943">
    <property type="term" value="F:mitochondrion targeting sequence binding"/>
    <property type="evidence" value="ECO:0007669"/>
    <property type="project" value="TreeGrafter"/>
</dbReference>
<evidence type="ECO:0000256" key="13">
    <source>
        <dbReference type="ARBA" id="ARBA00080405"/>
    </source>
</evidence>
<dbReference type="STRING" id="253628.A0A0D1XBL6"/>
<dbReference type="GO" id="GO:0016031">
    <property type="term" value="P:tRNA import into mitochondrion"/>
    <property type="evidence" value="ECO:0007669"/>
    <property type="project" value="TreeGrafter"/>
</dbReference>